<dbReference type="Proteomes" id="UP000244892">
    <property type="component" value="Chromosome"/>
</dbReference>
<accession>A0A2U8FTI3</accession>
<dbReference type="OrthoDB" id="9771229at2"/>
<feature type="domain" description="Endoribonuclease YicC-like N-terminal" evidence="7">
    <location>
        <begin position="3"/>
        <end position="169"/>
    </location>
</feature>
<dbReference type="RefSeq" id="WP_109037326.1">
    <property type="nucleotide sequence ID" value="NZ_CP029210.1"/>
</dbReference>
<evidence type="ECO:0000256" key="3">
    <source>
        <dbReference type="ARBA" id="ARBA00022759"/>
    </source>
</evidence>
<evidence type="ECO:0000256" key="6">
    <source>
        <dbReference type="SAM" id="MobiDB-lite"/>
    </source>
</evidence>
<evidence type="ECO:0000259" key="8">
    <source>
        <dbReference type="Pfam" id="PF08340"/>
    </source>
</evidence>
<evidence type="ECO:0000259" key="7">
    <source>
        <dbReference type="Pfam" id="PF03755"/>
    </source>
</evidence>
<evidence type="ECO:0000313" key="10">
    <source>
        <dbReference type="Proteomes" id="UP000244892"/>
    </source>
</evidence>
<evidence type="ECO:0000256" key="5">
    <source>
        <dbReference type="ARBA" id="ARBA00035648"/>
    </source>
</evidence>
<protein>
    <submittedName>
        <fullName evidence="9">YicC family protein</fullName>
    </submittedName>
</protein>
<dbReference type="NCBIfam" id="TIGR00255">
    <property type="entry name" value="YicC/YloC family endoribonuclease"/>
    <property type="match status" value="1"/>
</dbReference>
<name>A0A2U8FTI3_9BURK</name>
<comment type="cofactor">
    <cofactor evidence="1">
        <name>a divalent metal cation</name>
        <dbReference type="ChEBI" id="CHEBI:60240"/>
    </cofactor>
</comment>
<proteinExistence type="inferred from homology"/>
<reference evidence="9 10" key="1">
    <citation type="submission" date="2018-05" db="EMBL/GenBank/DDBJ databases">
        <title>complete genome sequence of Aquabacterium olei NBRC 110486.</title>
        <authorList>
            <person name="Tang B."/>
            <person name="Chang J."/>
            <person name="Zhang L."/>
            <person name="Yang H."/>
        </authorList>
    </citation>
    <scope>NUCLEOTIDE SEQUENCE [LARGE SCALE GENOMIC DNA]</scope>
    <source>
        <strain evidence="9 10">NBRC 110486</strain>
    </source>
</reference>
<dbReference type="InterPro" id="IPR005229">
    <property type="entry name" value="YicC/YloC-like"/>
</dbReference>
<dbReference type="InterPro" id="IPR013551">
    <property type="entry name" value="YicC-like_C"/>
</dbReference>
<dbReference type="PANTHER" id="PTHR30636:SF3">
    <property type="entry name" value="UPF0701 PROTEIN YICC"/>
    <property type="match status" value="1"/>
</dbReference>
<evidence type="ECO:0000256" key="4">
    <source>
        <dbReference type="ARBA" id="ARBA00022801"/>
    </source>
</evidence>
<keyword evidence="3" id="KW-0255">Endonuclease</keyword>
<keyword evidence="10" id="KW-1185">Reference proteome</keyword>
<evidence type="ECO:0000313" key="9">
    <source>
        <dbReference type="EMBL" id="AWI54330.1"/>
    </source>
</evidence>
<keyword evidence="4" id="KW-0378">Hydrolase</keyword>
<organism evidence="9 10">
    <name type="scientific">Aquabacterium olei</name>
    <dbReference type="NCBI Taxonomy" id="1296669"/>
    <lineage>
        <taxon>Bacteria</taxon>
        <taxon>Pseudomonadati</taxon>
        <taxon>Pseudomonadota</taxon>
        <taxon>Betaproteobacteria</taxon>
        <taxon>Burkholderiales</taxon>
        <taxon>Aquabacterium</taxon>
    </lineage>
</organism>
<sequence length="312" mass="34229">MSVYSMTGFASAAASLPDQGGEHGEDSDTPSASRKGLSGSVGAELRSVNSRFLDLSFKLADEFRGLEPALRELVTASFKRGKMEFRLQPQRAADAGWPQPQPDQLHTLARLEGMVQNWLPKAGPLSVNEVLNWCRAAAPAARLEEVAMQAARLCIEAMKEAREREGARLVAVLQDKLKGLKALAAQAEPLVPQAVQRQQERFVQKYEEALKAVGGTVTPEAAQERALSEAAAYALRIDVDEELQRLKAHLDEIGRLLKKGGEVGKRLDFLIQELHREANTLGSKAAALELTQVSVDMKVLIEQMREQVQNLE</sequence>
<dbReference type="KEGG" id="aon:DEH84_13530"/>
<comment type="similarity">
    <text evidence="5">Belongs to the YicC/YloC family.</text>
</comment>
<dbReference type="PANTHER" id="PTHR30636">
    <property type="entry name" value="UPF0701 PROTEIN YICC"/>
    <property type="match status" value="1"/>
</dbReference>
<feature type="domain" description="Endoribonuclease YicC-like C-terminal" evidence="8">
    <location>
        <begin position="192"/>
        <end position="312"/>
    </location>
</feature>
<dbReference type="InterPro" id="IPR013527">
    <property type="entry name" value="YicC-like_N"/>
</dbReference>
<feature type="region of interest" description="Disordered" evidence="6">
    <location>
        <begin position="14"/>
        <end position="40"/>
    </location>
</feature>
<evidence type="ECO:0000256" key="2">
    <source>
        <dbReference type="ARBA" id="ARBA00022722"/>
    </source>
</evidence>
<dbReference type="GO" id="GO:0016787">
    <property type="term" value="F:hydrolase activity"/>
    <property type="evidence" value="ECO:0007669"/>
    <property type="project" value="UniProtKB-KW"/>
</dbReference>
<evidence type="ECO:0000256" key="1">
    <source>
        <dbReference type="ARBA" id="ARBA00001968"/>
    </source>
</evidence>
<keyword evidence="2" id="KW-0540">Nuclease</keyword>
<gene>
    <name evidence="9" type="ORF">DEH84_13530</name>
</gene>
<dbReference type="Pfam" id="PF08340">
    <property type="entry name" value="YicC-like_C"/>
    <property type="match status" value="1"/>
</dbReference>
<dbReference type="GO" id="GO:0004521">
    <property type="term" value="F:RNA endonuclease activity"/>
    <property type="evidence" value="ECO:0007669"/>
    <property type="project" value="InterPro"/>
</dbReference>
<dbReference type="AlphaFoldDB" id="A0A2U8FTI3"/>
<dbReference type="EMBL" id="CP029210">
    <property type="protein sequence ID" value="AWI54330.1"/>
    <property type="molecule type" value="Genomic_DNA"/>
</dbReference>
<dbReference type="Pfam" id="PF03755">
    <property type="entry name" value="YicC-like_N"/>
    <property type="match status" value="1"/>
</dbReference>